<sequence>MIGKHLALGGRELEEASGKPFSLKNLAKTLDEKFPIFLSYDNRAQVEMLYEYYLKFLKQYQLISDEKNVARKSWMSKLQTEILADHEETKAEISKCLKELQQPNIKQKFKKEYDQIVNNIFNSMEGKLTKEDIEKPFQSAFEEGNSKNLINLDKLVNAREVQLKKRFPTDPRVLDLEHVFQNLPTDMDIKELVFRYVMIEGFENLVKGIHPDLNKILNTQAQTGINIVLRKDASVFKNAAREDDEWLENSFMKFYGTTVGPKEVFDRLKGLPQEEEIIRYTLIKNIESIQFLNLDQSNILFQAPSCKIFKEQVKLFEKNIRKSEDPDKNQKIEALGDLRIEAQKYYKFNLPLVKELNDKGILDEGFILSAEGSKKDFLEKLGTPEVFTKHLMDKFETDLEKHLEAITEEKRQRLVVDTALRVSQSQLNPIEHEAKSWYLTKDAFQNPNSFNFNQALQVYNPEFSKFFNTPMDTHTLARAYMDLVFLKHPFRNTPVSSVIGKQIAETLDLKLQKIENLLYQHFPNLGKYFEELLKTKGYFSIPNTPPQAKVPRYINATPLVEALSAKRPLLASFASS</sequence>
<dbReference type="AlphaFoldDB" id="A0A5B0MD45"/>
<dbReference type="Proteomes" id="UP000324748">
    <property type="component" value="Unassembled WGS sequence"/>
</dbReference>
<protein>
    <submittedName>
        <fullName evidence="1">Uncharacterized protein</fullName>
    </submittedName>
</protein>
<keyword evidence="2" id="KW-1185">Reference proteome</keyword>
<dbReference type="OrthoDB" id="10318792at2759"/>
<name>A0A5B0MD45_PUCGR</name>
<comment type="caution">
    <text evidence="1">The sequence shown here is derived from an EMBL/GenBank/DDBJ whole genome shotgun (WGS) entry which is preliminary data.</text>
</comment>
<dbReference type="EMBL" id="VSWC01000157">
    <property type="protein sequence ID" value="KAA1074521.1"/>
    <property type="molecule type" value="Genomic_DNA"/>
</dbReference>
<reference evidence="1 2" key="1">
    <citation type="submission" date="2019-05" db="EMBL/GenBank/DDBJ databases">
        <title>Emergence of the Ug99 lineage of the wheat stem rust pathogen through somatic hybridization.</title>
        <authorList>
            <person name="Li F."/>
            <person name="Upadhyaya N.M."/>
            <person name="Sperschneider J."/>
            <person name="Matny O."/>
            <person name="Nguyen-Phuc H."/>
            <person name="Mago R."/>
            <person name="Raley C."/>
            <person name="Miller M.E."/>
            <person name="Silverstein K.A.T."/>
            <person name="Henningsen E."/>
            <person name="Hirsch C.D."/>
            <person name="Visser B."/>
            <person name="Pretorius Z.A."/>
            <person name="Steffenson B.J."/>
            <person name="Schwessinger B."/>
            <person name="Dodds P.N."/>
            <person name="Figueroa M."/>
        </authorList>
    </citation>
    <scope>NUCLEOTIDE SEQUENCE [LARGE SCALE GENOMIC DNA]</scope>
    <source>
        <strain evidence="1">21-0</strain>
    </source>
</reference>
<gene>
    <name evidence="1" type="ORF">PGT21_008691</name>
</gene>
<proteinExistence type="predicted"/>
<evidence type="ECO:0000313" key="2">
    <source>
        <dbReference type="Proteomes" id="UP000324748"/>
    </source>
</evidence>
<organism evidence="1 2">
    <name type="scientific">Puccinia graminis f. sp. tritici</name>
    <dbReference type="NCBI Taxonomy" id="56615"/>
    <lineage>
        <taxon>Eukaryota</taxon>
        <taxon>Fungi</taxon>
        <taxon>Dikarya</taxon>
        <taxon>Basidiomycota</taxon>
        <taxon>Pucciniomycotina</taxon>
        <taxon>Pucciniomycetes</taxon>
        <taxon>Pucciniales</taxon>
        <taxon>Pucciniaceae</taxon>
        <taxon>Puccinia</taxon>
    </lineage>
</organism>
<accession>A0A5B0MD45</accession>
<evidence type="ECO:0000313" key="1">
    <source>
        <dbReference type="EMBL" id="KAA1074521.1"/>
    </source>
</evidence>